<dbReference type="RefSeq" id="WP_154508517.1">
    <property type="nucleotide sequence ID" value="NZ_JAXELC010000055.1"/>
</dbReference>
<protein>
    <submittedName>
        <fullName evidence="2">Glycosyltransferase</fullName>
    </submittedName>
</protein>
<proteinExistence type="predicted"/>
<dbReference type="InterPro" id="IPR022623">
    <property type="entry name" value="Glyco_trans_4"/>
</dbReference>
<accession>A0A6L5XI18</accession>
<organism evidence="2 3">
    <name type="scientific">Desulfovibrio porci</name>
    <dbReference type="NCBI Taxonomy" id="2605782"/>
    <lineage>
        <taxon>Bacteria</taxon>
        <taxon>Pseudomonadati</taxon>
        <taxon>Thermodesulfobacteriota</taxon>
        <taxon>Desulfovibrionia</taxon>
        <taxon>Desulfovibrionales</taxon>
        <taxon>Desulfovibrionaceae</taxon>
        <taxon>Desulfovibrio</taxon>
    </lineage>
</organism>
<evidence type="ECO:0000259" key="1">
    <source>
        <dbReference type="Pfam" id="PF12000"/>
    </source>
</evidence>
<feature type="domain" description="Glycosyl transferase family 4" evidence="1">
    <location>
        <begin position="26"/>
        <end position="191"/>
    </location>
</feature>
<keyword evidence="3" id="KW-1185">Reference proteome</keyword>
<reference evidence="2 3" key="1">
    <citation type="submission" date="2019-09" db="EMBL/GenBank/DDBJ databases">
        <title>In-depth cultivation of the pig gut microbiome towards novel bacterial diversity and tailored functional studies.</title>
        <authorList>
            <person name="Wylensek D."/>
            <person name="Hitch T.C.A."/>
            <person name="Clavel T."/>
        </authorList>
    </citation>
    <scope>NUCLEOTIDE SEQUENCE [LARGE SCALE GENOMIC DNA]</scope>
    <source>
        <strain evidence="2 3">PG-178-WT-4</strain>
    </source>
</reference>
<sequence>MRILFLHGSFPGPFRLLAHAFGAEPENTVLFLSETGQKGGLPGVRRLRLAPPLGHTSEDPAEREAVLRFRRGARAGNAMLGLRKDGFAPDLVCASSSAGGSFYVRDIFPQAFYLAQADWFYNQGESYCFFNRGRPRPPADFAPARVRNLWEYNALGDADLAVISSDWQRDQYPEFLAQRLRVLHSGVDTAFFSPAPVKGFVGGGLDLADVDELISFSGPLHDTARGFAQFARCLPRLLELRPGCHVLVAWPGATRPSRAGEEARRRNEEALLQCREALPLSAEARARVHLLGPCSLNEYRRMLRASTAHVYLTAPYALSTGILEAMACGVLVVGSDTAPVREVLRHGINGFLCDFWDAQAMAETVAGVAARAPRLAFIGQEARRAVRQDYDAAVQVERLKNLVLERLAARGGTA</sequence>
<evidence type="ECO:0000313" key="3">
    <source>
        <dbReference type="Proteomes" id="UP000477488"/>
    </source>
</evidence>
<dbReference type="Pfam" id="PF13692">
    <property type="entry name" value="Glyco_trans_1_4"/>
    <property type="match status" value="1"/>
</dbReference>
<evidence type="ECO:0000313" key="2">
    <source>
        <dbReference type="EMBL" id="MSS26767.1"/>
    </source>
</evidence>
<gene>
    <name evidence="2" type="ORF">FYJ44_01645</name>
</gene>
<dbReference type="SUPFAM" id="SSF53756">
    <property type="entry name" value="UDP-Glycosyltransferase/glycogen phosphorylase"/>
    <property type="match status" value="1"/>
</dbReference>
<dbReference type="PANTHER" id="PTHR12526:SF638">
    <property type="entry name" value="SPORE COAT PROTEIN SA"/>
    <property type="match status" value="1"/>
</dbReference>
<keyword evidence="2" id="KW-0808">Transferase</keyword>
<dbReference type="EMBL" id="VUMH01000001">
    <property type="protein sequence ID" value="MSS26767.1"/>
    <property type="molecule type" value="Genomic_DNA"/>
</dbReference>
<name>A0A6L5XI18_9BACT</name>
<dbReference type="Proteomes" id="UP000477488">
    <property type="component" value="Unassembled WGS sequence"/>
</dbReference>
<dbReference type="PANTHER" id="PTHR12526">
    <property type="entry name" value="GLYCOSYLTRANSFERASE"/>
    <property type="match status" value="1"/>
</dbReference>
<dbReference type="AlphaFoldDB" id="A0A6L5XI18"/>
<comment type="caution">
    <text evidence="2">The sequence shown here is derived from an EMBL/GenBank/DDBJ whole genome shotgun (WGS) entry which is preliminary data.</text>
</comment>
<dbReference type="Pfam" id="PF12000">
    <property type="entry name" value="Glyco_trans_4_3"/>
    <property type="match status" value="1"/>
</dbReference>
<dbReference type="Gene3D" id="3.40.50.2000">
    <property type="entry name" value="Glycogen Phosphorylase B"/>
    <property type="match status" value="1"/>
</dbReference>
<dbReference type="GO" id="GO:0016757">
    <property type="term" value="F:glycosyltransferase activity"/>
    <property type="evidence" value="ECO:0007669"/>
    <property type="project" value="TreeGrafter"/>
</dbReference>